<sequence length="271" mass="28062">MAELTVVFGAGGIGLAIARRISSGRHVVVANLTQEAADESAHNLALAGFEVTALAADIANRSMVEAVALKAQKIGPIKALIQAAGVSPSQAPIHRILEVDMYGTAVVLETFGAIMAQGGSGIVISSQSGYRMPALTAEQDALLATAPSEDLLDLDFVKGARDTLHAYQLAKRCNSLRVRGEAVKWARQGARVNAISPGIIVTPLAHDELHGERAAFYQAMLAEMPAGRAGTPDEIAALAAHIMGPDGGFITGSDFLIDGGATANHFFGAEA</sequence>
<comment type="similarity">
    <text evidence="1">Belongs to the short-chain dehydrogenases/reductases (SDR) family.</text>
</comment>
<organism evidence="2 3">
    <name type="scientific">Novosphingobium taihuense</name>
    <dbReference type="NCBI Taxonomy" id="260085"/>
    <lineage>
        <taxon>Bacteria</taxon>
        <taxon>Pseudomonadati</taxon>
        <taxon>Pseudomonadota</taxon>
        <taxon>Alphaproteobacteria</taxon>
        <taxon>Sphingomonadales</taxon>
        <taxon>Sphingomonadaceae</taxon>
        <taxon>Novosphingobium</taxon>
    </lineage>
</organism>
<evidence type="ECO:0000313" key="3">
    <source>
        <dbReference type="Proteomes" id="UP000538566"/>
    </source>
</evidence>
<dbReference type="RefSeq" id="WP_144904968.1">
    <property type="nucleotide sequence ID" value="NZ_JACHOA010000005.1"/>
</dbReference>
<dbReference type="Pfam" id="PF00106">
    <property type="entry name" value="adh_short"/>
    <property type="match status" value="1"/>
</dbReference>
<dbReference type="InterPro" id="IPR036291">
    <property type="entry name" value="NAD(P)-bd_dom_sf"/>
</dbReference>
<accession>A0A7W7EUW1</accession>
<dbReference type="OrthoDB" id="9779623at2"/>
<dbReference type="SUPFAM" id="SSF51735">
    <property type="entry name" value="NAD(P)-binding Rossmann-fold domains"/>
    <property type="match status" value="1"/>
</dbReference>
<gene>
    <name evidence="2" type="ORF">GGR37_002643</name>
</gene>
<keyword evidence="3" id="KW-1185">Reference proteome</keyword>
<protein>
    <submittedName>
        <fullName evidence="2">NAD(P)-dependent dehydrogenase (Short-subunit alcohol dehydrogenase family)</fullName>
    </submittedName>
</protein>
<reference evidence="2 3" key="1">
    <citation type="submission" date="2020-08" db="EMBL/GenBank/DDBJ databases">
        <title>Genomic Encyclopedia of Type Strains, Phase IV (KMG-IV): sequencing the most valuable type-strain genomes for metagenomic binning, comparative biology and taxonomic classification.</title>
        <authorList>
            <person name="Goeker M."/>
        </authorList>
    </citation>
    <scope>NUCLEOTIDE SEQUENCE [LARGE SCALE GENOMIC DNA]</scope>
    <source>
        <strain evidence="2 3">DSM 17507</strain>
    </source>
</reference>
<evidence type="ECO:0000313" key="2">
    <source>
        <dbReference type="EMBL" id="MBB4614356.1"/>
    </source>
</evidence>
<dbReference type="Pfam" id="PF13561">
    <property type="entry name" value="adh_short_C2"/>
    <property type="match status" value="1"/>
</dbReference>
<dbReference type="PANTHER" id="PTHR43943">
    <property type="entry name" value="DEHYDROGENASE/REDUCTASE (SDR FAMILY) MEMBER 4"/>
    <property type="match status" value="1"/>
</dbReference>
<comment type="caution">
    <text evidence="2">The sequence shown here is derived from an EMBL/GenBank/DDBJ whole genome shotgun (WGS) entry which is preliminary data.</text>
</comment>
<dbReference type="Proteomes" id="UP000538566">
    <property type="component" value="Unassembled WGS sequence"/>
</dbReference>
<proteinExistence type="inferred from homology"/>
<name>A0A7W7EUW1_9SPHN</name>
<dbReference type="NCBIfam" id="NF005395">
    <property type="entry name" value="PRK06940.1"/>
    <property type="match status" value="1"/>
</dbReference>
<dbReference type="PANTHER" id="PTHR43943:SF2">
    <property type="entry name" value="DEHYDROGENASE_REDUCTASE 4"/>
    <property type="match status" value="1"/>
</dbReference>
<dbReference type="PRINTS" id="PR00081">
    <property type="entry name" value="GDHRDH"/>
</dbReference>
<dbReference type="EMBL" id="JACHOA010000005">
    <property type="protein sequence ID" value="MBB4614356.1"/>
    <property type="molecule type" value="Genomic_DNA"/>
</dbReference>
<dbReference type="Gene3D" id="3.40.50.720">
    <property type="entry name" value="NAD(P)-binding Rossmann-like Domain"/>
    <property type="match status" value="1"/>
</dbReference>
<dbReference type="InterPro" id="IPR002347">
    <property type="entry name" value="SDR_fam"/>
</dbReference>
<evidence type="ECO:0000256" key="1">
    <source>
        <dbReference type="ARBA" id="ARBA00006484"/>
    </source>
</evidence>
<dbReference type="AlphaFoldDB" id="A0A7W7EUW1"/>